<dbReference type="Proteomes" id="UP000198406">
    <property type="component" value="Unassembled WGS sequence"/>
</dbReference>
<keyword evidence="2 4" id="KW-0863">Zinc-finger</keyword>
<organism evidence="6 7">
    <name type="scientific">Fistulifera solaris</name>
    <name type="common">Oleaginous diatom</name>
    <dbReference type="NCBI Taxonomy" id="1519565"/>
    <lineage>
        <taxon>Eukaryota</taxon>
        <taxon>Sar</taxon>
        <taxon>Stramenopiles</taxon>
        <taxon>Ochrophyta</taxon>
        <taxon>Bacillariophyta</taxon>
        <taxon>Bacillariophyceae</taxon>
        <taxon>Bacillariophycidae</taxon>
        <taxon>Naviculales</taxon>
        <taxon>Naviculaceae</taxon>
        <taxon>Fistulifera</taxon>
    </lineage>
</organism>
<keyword evidence="3" id="KW-0862">Zinc</keyword>
<feature type="domain" description="MYND-type" evidence="5">
    <location>
        <begin position="29"/>
        <end position="67"/>
    </location>
</feature>
<sequence length="363" mass="41404">MDTRNVVRFLRSLQNDPPFYEDCYEVPVCAACHNRPGVACCSHCQTAWYCSRHCRKAHYNKGHKQICCVIVEAQNRVNRMAIPLRRLFETQVGNFISFRETRAYLEACCDLMDLYVQAAQTAASNDVWEKALFYALEVQRLEATGLVEVRSVNPFLLLNLHRDDDAFNFMRYWMKSQGTLEETRDSLLPFHEGTQKGDWIYPREPKCRFLNFFETCPDRNDRNVPVEFLVALLIIKCRILVAIGATCKSANLALGSVNGQRIHEVHSTVTEMVIDGELVNIESQRQQADQLVDAIHRENAIILPAILNPAPLLNSELPQSGARAAQCEEALNVLMYCARCLLRVSGAKEMLERRFGHNPSYSV</sequence>
<keyword evidence="7" id="KW-1185">Reference proteome</keyword>
<reference evidence="6 7" key="1">
    <citation type="journal article" date="2015" name="Plant Cell">
        <title>Oil accumulation by the oleaginous diatom Fistulifera solaris as revealed by the genome and transcriptome.</title>
        <authorList>
            <person name="Tanaka T."/>
            <person name="Maeda Y."/>
            <person name="Veluchamy A."/>
            <person name="Tanaka M."/>
            <person name="Abida H."/>
            <person name="Marechal E."/>
            <person name="Bowler C."/>
            <person name="Muto M."/>
            <person name="Sunaga Y."/>
            <person name="Tanaka M."/>
            <person name="Yoshino T."/>
            <person name="Taniguchi T."/>
            <person name="Fukuda Y."/>
            <person name="Nemoto M."/>
            <person name="Matsumoto M."/>
            <person name="Wong P.S."/>
            <person name="Aburatani S."/>
            <person name="Fujibuchi W."/>
        </authorList>
    </citation>
    <scope>NUCLEOTIDE SEQUENCE [LARGE SCALE GENOMIC DNA]</scope>
    <source>
        <strain evidence="6 7">JPCC DA0580</strain>
    </source>
</reference>
<dbReference type="EMBL" id="BDSP01000055">
    <property type="protein sequence ID" value="GAX12792.1"/>
    <property type="molecule type" value="Genomic_DNA"/>
</dbReference>
<evidence type="ECO:0000256" key="1">
    <source>
        <dbReference type="ARBA" id="ARBA00022723"/>
    </source>
</evidence>
<evidence type="ECO:0000259" key="5">
    <source>
        <dbReference type="PROSITE" id="PS50865"/>
    </source>
</evidence>
<evidence type="ECO:0000256" key="3">
    <source>
        <dbReference type="ARBA" id="ARBA00022833"/>
    </source>
</evidence>
<evidence type="ECO:0000313" key="7">
    <source>
        <dbReference type="Proteomes" id="UP000198406"/>
    </source>
</evidence>
<dbReference type="AlphaFoldDB" id="A0A1Z5JFW9"/>
<dbReference type="Gene3D" id="6.10.140.2220">
    <property type="match status" value="1"/>
</dbReference>
<evidence type="ECO:0000256" key="4">
    <source>
        <dbReference type="PROSITE-ProRule" id="PRU00134"/>
    </source>
</evidence>
<protein>
    <recommendedName>
        <fullName evidence="5">MYND-type domain-containing protein</fullName>
    </recommendedName>
</protein>
<dbReference type="PROSITE" id="PS50865">
    <property type="entry name" value="ZF_MYND_2"/>
    <property type="match status" value="1"/>
</dbReference>
<proteinExistence type="predicted"/>
<gene>
    <name evidence="6" type="ORF">FisN_15Hu271</name>
</gene>
<dbReference type="InParanoid" id="A0A1Z5JFW9"/>
<evidence type="ECO:0000313" key="6">
    <source>
        <dbReference type="EMBL" id="GAX12792.1"/>
    </source>
</evidence>
<accession>A0A1Z5JFW9</accession>
<dbReference type="SUPFAM" id="SSF144232">
    <property type="entry name" value="HIT/MYND zinc finger-like"/>
    <property type="match status" value="1"/>
</dbReference>
<dbReference type="GO" id="GO:0008270">
    <property type="term" value="F:zinc ion binding"/>
    <property type="evidence" value="ECO:0007669"/>
    <property type="project" value="UniProtKB-KW"/>
</dbReference>
<keyword evidence="1" id="KW-0479">Metal-binding</keyword>
<dbReference type="InterPro" id="IPR002893">
    <property type="entry name" value="Znf_MYND"/>
</dbReference>
<comment type="caution">
    <text evidence="6">The sequence shown here is derived from an EMBL/GenBank/DDBJ whole genome shotgun (WGS) entry which is preliminary data.</text>
</comment>
<name>A0A1Z5JFW9_FISSO</name>
<dbReference type="OrthoDB" id="5952526at2759"/>
<evidence type="ECO:0000256" key="2">
    <source>
        <dbReference type="ARBA" id="ARBA00022771"/>
    </source>
</evidence>